<evidence type="ECO:0000313" key="1">
    <source>
        <dbReference type="EMBL" id="GIY58167.1"/>
    </source>
</evidence>
<dbReference type="EMBL" id="BPLR01013025">
    <property type="protein sequence ID" value="GIY58167.1"/>
    <property type="molecule type" value="Genomic_DNA"/>
</dbReference>
<proteinExistence type="predicted"/>
<dbReference type="Proteomes" id="UP001054945">
    <property type="component" value="Unassembled WGS sequence"/>
</dbReference>
<reference evidence="1 2" key="1">
    <citation type="submission" date="2021-06" db="EMBL/GenBank/DDBJ databases">
        <title>Caerostris extrusa draft genome.</title>
        <authorList>
            <person name="Kono N."/>
            <person name="Arakawa K."/>
        </authorList>
    </citation>
    <scope>NUCLEOTIDE SEQUENCE [LARGE SCALE GENOMIC DNA]</scope>
</reference>
<protein>
    <submittedName>
        <fullName evidence="1">Uncharacterized protein</fullName>
    </submittedName>
</protein>
<sequence>MYFWECYLENPDVGIQSRYSKSHLPPCPLFPQDDPSHFRNEAIQNAFDFDPLICHLLTTSTEETPLEYRNFIPGHHLSLKRVSNTTLFLVITSV</sequence>
<gene>
    <name evidence="1" type="ORF">CEXT_450601</name>
</gene>
<comment type="caution">
    <text evidence="1">The sequence shown here is derived from an EMBL/GenBank/DDBJ whole genome shotgun (WGS) entry which is preliminary data.</text>
</comment>
<organism evidence="1 2">
    <name type="scientific">Caerostris extrusa</name>
    <name type="common">Bark spider</name>
    <name type="synonym">Caerostris bankana</name>
    <dbReference type="NCBI Taxonomy" id="172846"/>
    <lineage>
        <taxon>Eukaryota</taxon>
        <taxon>Metazoa</taxon>
        <taxon>Ecdysozoa</taxon>
        <taxon>Arthropoda</taxon>
        <taxon>Chelicerata</taxon>
        <taxon>Arachnida</taxon>
        <taxon>Araneae</taxon>
        <taxon>Araneomorphae</taxon>
        <taxon>Entelegynae</taxon>
        <taxon>Araneoidea</taxon>
        <taxon>Araneidae</taxon>
        <taxon>Caerostris</taxon>
    </lineage>
</organism>
<dbReference type="AlphaFoldDB" id="A0AAV4UKA0"/>
<evidence type="ECO:0000313" key="2">
    <source>
        <dbReference type="Proteomes" id="UP001054945"/>
    </source>
</evidence>
<accession>A0AAV4UKA0</accession>
<name>A0AAV4UKA0_CAEEX</name>
<keyword evidence="2" id="KW-1185">Reference proteome</keyword>